<keyword evidence="4 5" id="KW-0539">Nucleus</keyword>
<dbReference type="InterPro" id="IPR056772">
    <property type="entry name" value="RecA-like_ORC2"/>
</dbReference>
<reference evidence="9" key="1">
    <citation type="journal article" date="2016" name="Nat. Commun.">
        <title>Genome analysis of three Pneumocystis species reveals adaptation mechanisms to life exclusively in mammalian hosts.</title>
        <authorList>
            <person name="Ma L."/>
            <person name="Chen Z."/>
            <person name="Huang D.W."/>
            <person name="Kutty G."/>
            <person name="Ishihara M."/>
            <person name="Wang H."/>
            <person name="Abouelleil A."/>
            <person name="Bishop L."/>
            <person name="Davey E."/>
            <person name="Deng R."/>
            <person name="Deng X."/>
            <person name="Fan L."/>
            <person name="Fantoni G."/>
            <person name="Fitzgerald M."/>
            <person name="Gogineni E."/>
            <person name="Goldberg J.M."/>
            <person name="Handley G."/>
            <person name="Hu X."/>
            <person name="Huber C."/>
            <person name="Jiao X."/>
            <person name="Jones K."/>
            <person name="Levin J.Z."/>
            <person name="Liu Y."/>
            <person name="Macdonald P."/>
            <person name="Melnikov A."/>
            <person name="Raley C."/>
            <person name="Sassi M."/>
            <person name="Sherman B.T."/>
            <person name="Song X."/>
            <person name="Sykes S."/>
            <person name="Tran B."/>
            <person name="Walsh L."/>
            <person name="Xia Y."/>
            <person name="Yang J."/>
            <person name="Young S."/>
            <person name="Zeng Q."/>
            <person name="Zheng X."/>
            <person name="Stephens R."/>
            <person name="Nusbaum C."/>
            <person name="Birren B.W."/>
            <person name="Azadi P."/>
            <person name="Lempicki R.A."/>
            <person name="Cuomo C.A."/>
            <person name="Kovacs J.A."/>
        </authorList>
    </citation>
    <scope>NUCLEOTIDE SEQUENCE [LARGE SCALE GENOMIC DNA]</scope>
    <source>
        <strain evidence="9">RU7</strain>
    </source>
</reference>
<dbReference type="eggNOG" id="KOG2928">
    <property type="taxonomic scope" value="Eukaryota"/>
</dbReference>
<gene>
    <name evidence="8" type="ORF">T551_00939</name>
</gene>
<dbReference type="Pfam" id="PF24882">
    <property type="entry name" value="WHD_ORC2"/>
    <property type="match status" value="1"/>
</dbReference>
<dbReference type="RefSeq" id="XP_018230370.1">
    <property type="nucleotide sequence ID" value="XM_018373203.1"/>
</dbReference>
<dbReference type="Pfam" id="PF04084">
    <property type="entry name" value="RecA-like_ORC2"/>
    <property type="match status" value="1"/>
</dbReference>
<dbReference type="EMBL" id="LFWA01000004">
    <property type="protein sequence ID" value="KTW31678.1"/>
    <property type="molecule type" value="Genomic_DNA"/>
</dbReference>
<dbReference type="PANTHER" id="PTHR14052:SF0">
    <property type="entry name" value="ORIGIN RECOGNITION COMPLEX SUBUNIT 2"/>
    <property type="match status" value="1"/>
</dbReference>
<evidence type="ECO:0000256" key="4">
    <source>
        <dbReference type="ARBA" id="ARBA00023242"/>
    </source>
</evidence>
<evidence type="ECO:0000313" key="8">
    <source>
        <dbReference type="EMBL" id="KTW31678.1"/>
    </source>
</evidence>
<dbReference type="OrthoDB" id="346673at2759"/>
<name>A0A0W4ZTH3_PNEJ7</name>
<dbReference type="GO" id="GO:0003688">
    <property type="term" value="F:DNA replication origin binding"/>
    <property type="evidence" value="ECO:0007669"/>
    <property type="project" value="UniProtKB-UniRule"/>
</dbReference>
<evidence type="ECO:0000256" key="5">
    <source>
        <dbReference type="RuleBase" id="RU368084"/>
    </source>
</evidence>
<evidence type="ECO:0000256" key="1">
    <source>
        <dbReference type="ARBA" id="ARBA00004123"/>
    </source>
</evidence>
<dbReference type="InterPro" id="IPR007220">
    <property type="entry name" value="ORC2"/>
</dbReference>
<comment type="caution">
    <text evidence="8">The sequence shown here is derived from an EMBL/GenBank/DDBJ whole genome shotgun (WGS) entry which is preliminary data.</text>
</comment>
<dbReference type="GO" id="GO:0005664">
    <property type="term" value="C:nuclear origin of replication recognition complex"/>
    <property type="evidence" value="ECO:0007669"/>
    <property type="project" value="UniProtKB-UniRule"/>
</dbReference>
<dbReference type="PANTHER" id="PTHR14052">
    <property type="entry name" value="ORIGIN RECOGNITION COMPLEX SUBUNIT 2"/>
    <property type="match status" value="1"/>
</dbReference>
<evidence type="ECO:0000259" key="7">
    <source>
        <dbReference type="Pfam" id="PF24882"/>
    </source>
</evidence>
<dbReference type="GO" id="GO:0006260">
    <property type="term" value="P:DNA replication"/>
    <property type="evidence" value="ECO:0007669"/>
    <property type="project" value="UniProtKB-UniRule"/>
</dbReference>
<dbReference type="GeneID" id="28939458"/>
<feature type="domain" description="Origin recognition complex subunit 2 RecA-like" evidence="6">
    <location>
        <begin position="67"/>
        <end position="255"/>
    </location>
</feature>
<feature type="domain" description="Origin recognition complex subunit 2 winged-helix" evidence="7">
    <location>
        <begin position="358"/>
        <end position="413"/>
    </location>
</feature>
<dbReference type="Proteomes" id="UP000053447">
    <property type="component" value="Unassembled WGS sequence"/>
</dbReference>
<evidence type="ECO:0000313" key="9">
    <source>
        <dbReference type="Proteomes" id="UP000053447"/>
    </source>
</evidence>
<protein>
    <recommendedName>
        <fullName evidence="5">Origin recognition complex subunit 2</fullName>
    </recommendedName>
</protein>
<sequence>MNNQERLERWMEPRHRLTSHATLSNEFRVQFEAEIETPSNNGLLSNSADSSIASATSSETASCSSLSALSYLHETQFDQWVAELRAGFNIILYGYGSKCTLLTRFASYFSNLSAAPVFIIHGLAPTLSLKTLLTSLEEAVTTIKTTNELVSSETAIFDSVDALMFRILQRLSLSSSTITMSKPLDLHHVSSTKIRGSASNVLDSSSASDSLCLIVVHNIDSEVLRTVLAQRCLAQLARVLPLIASADCICTSLICTRTIWHDATTFIPFTYERTLRSLHTAKETKASRAANAPSLSSVRHVLAALTPAARSVFRLLISEQLQMSTKIGLLLAFGTVNMMTDTFIGTTGSSDVSYGIFDGVKAEQLFKLCVGALVVSHAAGFRALLTEFVDHCVVRVYRDAAGTERLSVPLSRSSLMSLLEELNQNEI</sequence>
<keyword evidence="3 5" id="KW-0235">DNA replication</keyword>
<evidence type="ECO:0000256" key="3">
    <source>
        <dbReference type="ARBA" id="ARBA00022705"/>
    </source>
</evidence>
<comment type="subunit">
    <text evidence="5">Component of the origin recognition complex (ORC).</text>
</comment>
<accession>A0A0W4ZTH3</accession>
<dbReference type="AlphaFoldDB" id="A0A0W4ZTH3"/>
<evidence type="ECO:0000256" key="2">
    <source>
        <dbReference type="ARBA" id="ARBA00007421"/>
    </source>
</evidence>
<proteinExistence type="inferred from homology"/>
<evidence type="ECO:0000259" key="6">
    <source>
        <dbReference type="Pfam" id="PF04084"/>
    </source>
</evidence>
<keyword evidence="9" id="KW-1185">Reference proteome</keyword>
<comment type="subcellular location">
    <subcellularLocation>
        <location evidence="1 5">Nucleus</location>
    </subcellularLocation>
</comment>
<dbReference type="VEuPathDB" id="FungiDB:T551_00939"/>
<comment type="similarity">
    <text evidence="2 5">Belongs to the ORC2 family.</text>
</comment>
<comment type="function">
    <text evidence="5">Component of the origin recognition complex (ORC) that binds origins of replication. DNA-binding is ATP-dependent. ORC is required to assemble the pre-replication complex necessary to initiate DNA replication.</text>
</comment>
<dbReference type="STRING" id="1408657.A0A0W4ZTH3"/>
<organism evidence="8 9">
    <name type="scientific">Pneumocystis jirovecii (strain RU7)</name>
    <name type="common">Human pneumocystis pneumonia agent</name>
    <dbReference type="NCBI Taxonomy" id="1408657"/>
    <lineage>
        <taxon>Eukaryota</taxon>
        <taxon>Fungi</taxon>
        <taxon>Dikarya</taxon>
        <taxon>Ascomycota</taxon>
        <taxon>Taphrinomycotina</taxon>
        <taxon>Pneumocystomycetes</taxon>
        <taxon>Pneumocystaceae</taxon>
        <taxon>Pneumocystis</taxon>
    </lineage>
</organism>
<dbReference type="InterPro" id="IPR056773">
    <property type="entry name" value="WHD_ORC2"/>
</dbReference>